<comment type="catalytic activity">
    <reaction evidence="15">
        <text>pyruvate + ATP = phosphoenolpyruvate + ADP + H(+)</text>
        <dbReference type="Rhea" id="RHEA:18157"/>
        <dbReference type="ChEBI" id="CHEBI:15361"/>
        <dbReference type="ChEBI" id="CHEBI:15378"/>
        <dbReference type="ChEBI" id="CHEBI:30616"/>
        <dbReference type="ChEBI" id="CHEBI:58702"/>
        <dbReference type="ChEBI" id="CHEBI:456216"/>
        <dbReference type="EC" id="2.7.1.40"/>
    </reaction>
</comment>
<dbReference type="AlphaFoldDB" id="A0AAN2CA74"/>
<evidence type="ECO:0000256" key="4">
    <source>
        <dbReference type="ARBA" id="ARBA00008663"/>
    </source>
</evidence>
<dbReference type="InterPro" id="IPR011037">
    <property type="entry name" value="Pyrv_Knase-like_insert_dom_sf"/>
</dbReference>
<dbReference type="GO" id="GO:0004743">
    <property type="term" value="F:pyruvate kinase activity"/>
    <property type="evidence" value="ECO:0007669"/>
    <property type="project" value="UniProtKB-UniRule"/>
</dbReference>
<comment type="cofactor">
    <cofactor evidence="2">
        <name>K(+)</name>
        <dbReference type="ChEBI" id="CHEBI:29103"/>
    </cofactor>
</comment>
<dbReference type="EC" id="2.7.1.40" evidence="5 14"/>
<evidence type="ECO:0000256" key="14">
    <source>
        <dbReference type="NCBIfam" id="TIGR01064"/>
    </source>
</evidence>
<evidence type="ECO:0000256" key="2">
    <source>
        <dbReference type="ARBA" id="ARBA00001958"/>
    </source>
</evidence>
<reference evidence="18 19" key="1">
    <citation type="journal article" date="2022" name="ISME Commun">
        <title>Vulcanimicrobium alpinus gen. nov. sp. nov., the first cultivated representative of the candidate phylum 'Eremiobacterota', is a metabolically versatile aerobic anoxygenic phototroph.</title>
        <authorList>
            <person name="Yabe S."/>
            <person name="Muto K."/>
            <person name="Abe K."/>
            <person name="Yokota A."/>
            <person name="Staudigel H."/>
            <person name="Tebo B.M."/>
        </authorList>
    </citation>
    <scope>NUCLEOTIDE SEQUENCE [LARGE SCALE GENOMIC DNA]</scope>
    <source>
        <strain evidence="18 19">WC8-2</strain>
    </source>
</reference>
<dbReference type="Pfam" id="PF02887">
    <property type="entry name" value="PK_C"/>
    <property type="match status" value="1"/>
</dbReference>
<keyword evidence="8" id="KW-0547">Nucleotide-binding</keyword>
<keyword evidence="10" id="KW-0067">ATP-binding</keyword>
<feature type="domain" description="Pyruvate kinase C-terminal" evidence="17">
    <location>
        <begin position="368"/>
        <end position="479"/>
    </location>
</feature>
<dbReference type="NCBIfam" id="NF004978">
    <property type="entry name" value="PRK06354.1"/>
    <property type="match status" value="1"/>
</dbReference>
<organism evidence="18 19">
    <name type="scientific">Vulcanimicrobium alpinum</name>
    <dbReference type="NCBI Taxonomy" id="3016050"/>
    <lineage>
        <taxon>Bacteria</taxon>
        <taxon>Bacillati</taxon>
        <taxon>Vulcanimicrobiota</taxon>
        <taxon>Vulcanimicrobiia</taxon>
        <taxon>Vulcanimicrobiales</taxon>
        <taxon>Vulcanimicrobiaceae</taxon>
        <taxon>Vulcanimicrobium</taxon>
    </lineage>
</organism>
<dbReference type="GO" id="GO:0005524">
    <property type="term" value="F:ATP binding"/>
    <property type="evidence" value="ECO:0007669"/>
    <property type="project" value="UniProtKB-KW"/>
</dbReference>
<dbReference type="Proteomes" id="UP001317532">
    <property type="component" value="Chromosome"/>
</dbReference>
<accession>A0AAN2CA74</accession>
<dbReference type="SUPFAM" id="SSF52935">
    <property type="entry name" value="PK C-terminal domain-like"/>
    <property type="match status" value="1"/>
</dbReference>
<dbReference type="InterPro" id="IPR036918">
    <property type="entry name" value="Pyrv_Knase_C_sf"/>
</dbReference>
<keyword evidence="6 15" id="KW-0808">Transferase</keyword>
<proteinExistence type="inferred from homology"/>
<keyword evidence="19" id="KW-1185">Reference proteome</keyword>
<evidence type="ECO:0000313" key="19">
    <source>
        <dbReference type="Proteomes" id="UP001317532"/>
    </source>
</evidence>
<dbReference type="SUPFAM" id="SSF51621">
    <property type="entry name" value="Phosphoenolpyruvate/pyruvate domain"/>
    <property type="match status" value="1"/>
</dbReference>
<evidence type="ECO:0000256" key="1">
    <source>
        <dbReference type="ARBA" id="ARBA00001946"/>
    </source>
</evidence>
<keyword evidence="9 15" id="KW-0418">Kinase</keyword>
<dbReference type="FunFam" id="3.20.20.60:FF:000025">
    <property type="entry name" value="Pyruvate kinase"/>
    <property type="match status" value="1"/>
</dbReference>
<dbReference type="KEGG" id="vab:WPS_23250"/>
<dbReference type="SUPFAM" id="SSF50800">
    <property type="entry name" value="PK beta-barrel domain-like"/>
    <property type="match status" value="1"/>
</dbReference>
<evidence type="ECO:0000256" key="5">
    <source>
        <dbReference type="ARBA" id="ARBA00012142"/>
    </source>
</evidence>
<dbReference type="Gene3D" id="3.20.20.60">
    <property type="entry name" value="Phosphoenolpyruvate-binding domains"/>
    <property type="match status" value="1"/>
</dbReference>
<dbReference type="Pfam" id="PF00224">
    <property type="entry name" value="PK"/>
    <property type="match status" value="1"/>
</dbReference>
<gene>
    <name evidence="18" type="ORF">WPS_23250</name>
</gene>
<evidence type="ECO:0000259" key="16">
    <source>
        <dbReference type="Pfam" id="PF00224"/>
    </source>
</evidence>
<keyword evidence="7" id="KW-0479">Metal-binding</keyword>
<dbReference type="Gene3D" id="3.40.1380.20">
    <property type="entry name" value="Pyruvate kinase, C-terminal domain"/>
    <property type="match status" value="1"/>
</dbReference>
<dbReference type="InterPro" id="IPR015806">
    <property type="entry name" value="Pyrv_Knase_insert_dom_sf"/>
</dbReference>
<keyword evidence="13 18" id="KW-0670">Pyruvate</keyword>
<dbReference type="PRINTS" id="PR01050">
    <property type="entry name" value="PYRUVTKNASE"/>
</dbReference>
<evidence type="ECO:0000256" key="6">
    <source>
        <dbReference type="ARBA" id="ARBA00022679"/>
    </source>
</evidence>
<dbReference type="GO" id="GO:0016301">
    <property type="term" value="F:kinase activity"/>
    <property type="evidence" value="ECO:0007669"/>
    <property type="project" value="UniProtKB-KW"/>
</dbReference>
<evidence type="ECO:0000259" key="17">
    <source>
        <dbReference type="Pfam" id="PF02887"/>
    </source>
</evidence>
<evidence type="ECO:0000256" key="3">
    <source>
        <dbReference type="ARBA" id="ARBA00004997"/>
    </source>
</evidence>
<evidence type="ECO:0000256" key="9">
    <source>
        <dbReference type="ARBA" id="ARBA00022777"/>
    </source>
</evidence>
<keyword evidence="11 15" id="KW-0460">Magnesium</keyword>
<dbReference type="InterPro" id="IPR001697">
    <property type="entry name" value="Pyr_Knase"/>
</dbReference>
<evidence type="ECO:0000313" key="18">
    <source>
        <dbReference type="EMBL" id="BDE07049.1"/>
    </source>
</evidence>
<comment type="similarity">
    <text evidence="4 15">Belongs to the pyruvate kinase family.</text>
</comment>
<dbReference type="InterPro" id="IPR015793">
    <property type="entry name" value="Pyrv_Knase_brl"/>
</dbReference>
<protein>
    <recommendedName>
        <fullName evidence="5 14">Pyruvate kinase</fullName>
        <ecNumber evidence="5 14">2.7.1.40</ecNumber>
    </recommendedName>
</protein>
<evidence type="ECO:0000256" key="8">
    <source>
        <dbReference type="ARBA" id="ARBA00022741"/>
    </source>
</evidence>
<dbReference type="NCBIfam" id="TIGR01064">
    <property type="entry name" value="pyruv_kin"/>
    <property type="match status" value="1"/>
</dbReference>
<evidence type="ECO:0000256" key="12">
    <source>
        <dbReference type="ARBA" id="ARBA00023152"/>
    </source>
</evidence>
<evidence type="ECO:0000256" key="15">
    <source>
        <dbReference type="RuleBase" id="RU000504"/>
    </source>
</evidence>
<dbReference type="InterPro" id="IPR015813">
    <property type="entry name" value="Pyrv/PenolPyrv_kinase-like_dom"/>
</dbReference>
<dbReference type="Gene3D" id="2.40.33.10">
    <property type="entry name" value="PK beta-barrel domain-like"/>
    <property type="match status" value="1"/>
</dbReference>
<dbReference type="InterPro" id="IPR015795">
    <property type="entry name" value="Pyrv_Knase_C"/>
</dbReference>
<dbReference type="GO" id="GO:0000287">
    <property type="term" value="F:magnesium ion binding"/>
    <property type="evidence" value="ECO:0007669"/>
    <property type="project" value="UniProtKB-UniRule"/>
</dbReference>
<dbReference type="InterPro" id="IPR018209">
    <property type="entry name" value="Pyrv_Knase_AS"/>
</dbReference>
<dbReference type="EMBL" id="AP025523">
    <property type="protein sequence ID" value="BDE07049.1"/>
    <property type="molecule type" value="Genomic_DNA"/>
</dbReference>
<dbReference type="RefSeq" id="WP_317994666.1">
    <property type="nucleotide sequence ID" value="NZ_AP025523.1"/>
</dbReference>
<evidence type="ECO:0000256" key="10">
    <source>
        <dbReference type="ARBA" id="ARBA00022840"/>
    </source>
</evidence>
<feature type="domain" description="Pyruvate kinase barrel" evidence="16">
    <location>
        <begin position="6"/>
        <end position="328"/>
    </location>
</feature>
<dbReference type="InterPro" id="IPR040442">
    <property type="entry name" value="Pyrv_kinase-like_dom_sf"/>
</dbReference>
<evidence type="ECO:0000256" key="7">
    <source>
        <dbReference type="ARBA" id="ARBA00022723"/>
    </source>
</evidence>
<comment type="cofactor">
    <cofactor evidence="1">
        <name>Mg(2+)</name>
        <dbReference type="ChEBI" id="CHEBI:18420"/>
    </cofactor>
</comment>
<sequence>MQPPPKRTKIVATVGPASRDPEMLRALFLAGVNVVRLNFSHGTHDEHAATIADVRRVARELGLHVAVLQDLPGPKVRTGTFAGGTGSVMLAPGATFTLCTDLVDGDAHQVSVSYPGLARDVEPGKRIYLADGAIALHIDAVDGGRITTTVETGGELREKQGINYPDGTLELDAVTDRDLEHLDFGIAQSVDWVAVSFVRTAQDVRCVQERIAEAQRTIPVIAKIEKHEALEHIDAILATADGIMVARGDLGIEIPLEDVPLTQKDLIARANRVSKPVITATQMLESMISSPRPTRAEATDVANAILDGTDAVMLSGETARGAYPLEAVRTMARIALHVEEHYPHLEMRARRISSESSVVETDAEIGMSIAESAVRAADTLGLRLIVSGSTTGNTARYVSSFRPRAKIVALTPLEDVARRMAVVWGVESSVVQSYRYIETLIEIAEARIVAEGHAAPGETIAITSGMPVGAGGTNVLKIHRLPVSP</sequence>
<comment type="pathway">
    <text evidence="3 15">Carbohydrate degradation; glycolysis; pyruvate from D-glyceraldehyde 3-phosphate: step 5/5.</text>
</comment>
<dbReference type="NCBIfam" id="NF004491">
    <property type="entry name" value="PRK05826.1"/>
    <property type="match status" value="1"/>
</dbReference>
<dbReference type="PANTHER" id="PTHR11817">
    <property type="entry name" value="PYRUVATE KINASE"/>
    <property type="match status" value="1"/>
</dbReference>
<name>A0AAN2CA74_UNVUL</name>
<evidence type="ECO:0000256" key="13">
    <source>
        <dbReference type="ARBA" id="ARBA00023317"/>
    </source>
</evidence>
<dbReference type="PROSITE" id="PS00110">
    <property type="entry name" value="PYRUVATE_KINASE"/>
    <property type="match status" value="1"/>
</dbReference>
<evidence type="ECO:0000256" key="11">
    <source>
        <dbReference type="ARBA" id="ARBA00022842"/>
    </source>
</evidence>
<keyword evidence="12 15" id="KW-0324">Glycolysis</keyword>
<dbReference type="GO" id="GO:0030955">
    <property type="term" value="F:potassium ion binding"/>
    <property type="evidence" value="ECO:0007669"/>
    <property type="project" value="UniProtKB-UniRule"/>
</dbReference>
<dbReference type="FunFam" id="2.40.33.10:FF:000001">
    <property type="entry name" value="Pyruvate kinase"/>
    <property type="match status" value="1"/>
</dbReference>